<reference evidence="2 3" key="1">
    <citation type="journal article" date="2014" name="PLoS ONE">
        <title>Rumen cellulosomics: divergent fiber-degrading strategies revealed by comparative genome-wide analysis of six ruminococcal strains.</title>
        <authorList>
            <person name="Dassa B."/>
            <person name="Borovok I."/>
            <person name="Ruimy-Israeli V."/>
            <person name="Lamed R."/>
            <person name="Flint H.J."/>
            <person name="Duncan S.H."/>
            <person name="Henrissat B."/>
            <person name="Coutinho P."/>
            <person name="Morrison M."/>
            <person name="Mosoni P."/>
            <person name="Yeoman C.J."/>
            <person name="White B.A."/>
            <person name="Bayer E.A."/>
        </authorList>
    </citation>
    <scope>NUCLEOTIDE SEQUENCE [LARGE SCALE GENOMIC DNA]</scope>
    <source>
        <strain evidence="2 3">007c</strain>
    </source>
</reference>
<evidence type="ECO:0000313" key="3">
    <source>
        <dbReference type="Proteomes" id="UP000019365"/>
    </source>
</evidence>
<comment type="caution">
    <text evidence="2">The sequence shown here is derived from an EMBL/GenBank/DDBJ whole genome shotgun (WGS) entry which is preliminary data.</text>
</comment>
<dbReference type="PATRIC" id="fig|1341157.4.peg.1310"/>
<proteinExistence type="predicted"/>
<dbReference type="EMBL" id="ATAX01000022">
    <property type="protein sequence ID" value="EWM53947.1"/>
    <property type="molecule type" value="Genomic_DNA"/>
</dbReference>
<name>W7UZN0_RUMFL</name>
<protein>
    <submittedName>
        <fullName evidence="2">Uncharacterized protein</fullName>
    </submittedName>
</protein>
<sequence length="90" mass="9966">MGKMKKIGVCMAAVAGVAGLAGISAKAVEGVRKKWFIRGFEAGNFIGGLTACESFAHEKTVIQEKYDKLCEEYDELQQNYDELCEDYYEA</sequence>
<evidence type="ECO:0000256" key="1">
    <source>
        <dbReference type="SAM" id="Coils"/>
    </source>
</evidence>
<dbReference type="Proteomes" id="UP000019365">
    <property type="component" value="Unassembled WGS sequence"/>
</dbReference>
<gene>
    <name evidence="2" type="ORF">RF007C_03285</name>
</gene>
<keyword evidence="3" id="KW-1185">Reference proteome</keyword>
<organism evidence="2 3">
    <name type="scientific">Ruminococcus flavefaciens 007c</name>
    <dbReference type="NCBI Taxonomy" id="1341157"/>
    <lineage>
        <taxon>Bacteria</taxon>
        <taxon>Bacillati</taxon>
        <taxon>Bacillota</taxon>
        <taxon>Clostridia</taxon>
        <taxon>Eubacteriales</taxon>
        <taxon>Oscillospiraceae</taxon>
        <taxon>Ruminococcus</taxon>
    </lineage>
</organism>
<dbReference type="AlphaFoldDB" id="W7UZN0"/>
<keyword evidence="1" id="KW-0175">Coiled coil</keyword>
<evidence type="ECO:0000313" key="2">
    <source>
        <dbReference type="EMBL" id="EWM53947.1"/>
    </source>
</evidence>
<dbReference type="RefSeq" id="WP_037298412.1">
    <property type="nucleotide sequence ID" value="NZ_ATAX01000022.1"/>
</dbReference>
<accession>W7UZN0</accession>
<dbReference type="OrthoDB" id="1827538at2"/>
<feature type="coiled-coil region" evidence="1">
    <location>
        <begin position="59"/>
        <end position="86"/>
    </location>
</feature>